<evidence type="ECO:0000313" key="3">
    <source>
        <dbReference type="Proteomes" id="UP000004775"/>
    </source>
</evidence>
<keyword evidence="1" id="KW-1133">Transmembrane helix</keyword>
<dbReference type="InterPro" id="IPR048069">
    <property type="entry name" value="Thylak_slr1796"/>
</dbReference>
<dbReference type="Gene3D" id="3.40.30.10">
    <property type="entry name" value="Glutaredoxin"/>
    <property type="match status" value="1"/>
</dbReference>
<evidence type="ECO:0000256" key="1">
    <source>
        <dbReference type="SAM" id="Phobius"/>
    </source>
</evidence>
<sequence>MNCIVGHTKTGFCKGAKVWGENHLWVGFRQESNSSGLVEPEILSSDARRIHVRLRRGVCQTKNCLNILTLLIMKSRYRLRLQICLVFLIVALTSLSPWLTPGAYAGIDDDRLDGNIFVVYAGNGSLVPPRLNLAETFQRKIPAIIVYYLDDSSDCKQFAAIVSRFQEFYGRAASIIPVTVDSIPLKSSYRPDEPGYYYRGGVPQTVVLDQQGKVVYDGLGNVKYEDVDDVLRKVFELLPRSESVELKRRSFNEFNAELR</sequence>
<name>I4I4T3_MICAE</name>
<keyword evidence="1" id="KW-0472">Membrane</keyword>
<dbReference type="EMBL" id="CAIO01000516">
    <property type="protein sequence ID" value="CCI29307.1"/>
    <property type="molecule type" value="Genomic_DNA"/>
</dbReference>
<evidence type="ECO:0000313" key="2">
    <source>
        <dbReference type="EMBL" id="CCI29307.1"/>
    </source>
</evidence>
<reference evidence="2 3" key="1">
    <citation type="submission" date="2012-04" db="EMBL/GenBank/DDBJ databases">
        <authorList>
            <person name="Genoscope - CEA"/>
        </authorList>
    </citation>
    <scope>NUCLEOTIDE SEQUENCE [LARGE SCALE GENOMIC DNA]</scope>
    <source>
        <strain evidence="2 3">9809</strain>
    </source>
</reference>
<proteinExistence type="predicted"/>
<dbReference type="Proteomes" id="UP000004775">
    <property type="component" value="Unassembled WGS sequence"/>
</dbReference>
<dbReference type="AlphaFoldDB" id="I4I4T3"/>
<feature type="transmembrane region" description="Helical" evidence="1">
    <location>
        <begin position="79"/>
        <end position="99"/>
    </location>
</feature>
<keyword evidence="1" id="KW-0812">Transmembrane</keyword>
<organism evidence="2 3">
    <name type="scientific">Microcystis aeruginosa PCC 9809</name>
    <dbReference type="NCBI Taxonomy" id="1160285"/>
    <lineage>
        <taxon>Bacteria</taxon>
        <taxon>Bacillati</taxon>
        <taxon>Cyanobacteriota</taxon>
        <taxon>Cyanophyceae</taxon>
        <taxon>Oscillatoriophycideae</taxon>
        <taxon>Chroococcales</taxon>
        <taxon>Microcystaceae</taxon>
        <taxon>Microcystis</taxon>
    </lineage>
</organism>
<dbReference type="NCBIfam" id="NF038096">
    <property type="entry name" value="thylak_slr1796"/>
    <property type="match status" value="1"/>
</dbReference>
<dbReference type="HOGENOM" id="CLU_093809_0_0_3"/>
<dbReference type="InterPro" id="IPR036249">
    <property type="entry name" value="Thioredoxin-like_sf"/>
</dbReference>
<dbReference type="SUPFAM" id="SSF52833">
    <property type="entry name" value="Thioredoxin-like"/>
    <property type="match status" value="1"/>
</dbReference>
<accession>I4I4T3</accession>
<evidence type="ECO:0008006" key="4">
    <source>
        <dbReference type="Google" id="ProtNLM"/>
    </source>
</evidence>
<comment type="caution">
    <text evidence="2">The sequence shown here is derived from an EMBL/GenBank/DDBJ whole genome shotgun (WGS) entry which is preliminary data.</text>
</comment>
<gene>
    <name evidence="2" type="ORF">MICAH_5630007</name>
</gene>
<protein>
    <recommendedName>
        <fullName evidence="4">Thioredoxin domain-containing protein</fullName>
    </recommendedName>
</protein>